<feature type="non-terminal residue" evidence="7">
    <location>
        <position position="1"/>
    </location>
</feature>
<dbReference type="PROSITE" id="PS50255">
    <property type="entry name" value="CYTOCHROME_B5_2"/>
    <property type="match status" value="1"/>
</dbReference>
<name>A0A1B6M393_9HEMI</name>
<comment type="similarity">
    <text evidence="4 5">Belongs to the cytochrome b5 family.</text>
</comment>
<evidence type="ECO:0000313" key="7">
    <source>
        <dbReference type="EMBL" id="JAT30354.1"/>
    </source>
</evidence>
<dbReference type="EMBL" id="GEBQ01009623">
    <property type="protein sequence ID" value="JAT30354.1"/>
    <property type="molecule type" value="Transcribed_RNA"/>
</dbReference>
<evidence type="ECO:0000259" key="6">
    <source>
        <dbReference type="PROSITE" id="PS50255"/>
    </source>
</evidence>
<dbReference type="InterPro" id="IPR001199">
    <property type="entry name" value="Cyt_B5-like_heme/steroid-bd"/>
</dbReference>
<dbReference type="PROSITE" id="PS00191">
    <property type="entry name" value="CYTOCHROME_B5_1"/>
    <property type="match status" value="1"/>
</dbReference>
<organism evidence="7">
    <name type="scientific">Graphocephala atropunctata</name>
    <dbReference type="NCBI Taxonomy" id="36148"/>
    <lineage>
        <taxon>Eukaryota</taxon>
        <taxon>Metazoa</taxon>
        <taxon>Ecdysozoa</taxon>
        <taxon>Arthropoda</taxon>
        <taxon>Hexapoda</taxon>
        <taxon>Insecta</taxon>
        <taxon>Pterygota</taxon>
        <taxon>Neoptera</taxon>
        <taxon>Paraneoptera</taxon>
        <taxon>Hemiptera</taxon>
        <taxon>Auchenorrhyncha</taxon>
        <taxon>Membracoidea</taxon>
        <taxon>Cicadellidae</taxon>
        <taxon>Cicadellinae</taxon>
        <taxon>Cicadellini</taxon>
        <taxon>Graphocephala</taxon>
    </lineage>
</organism>
<evidence type="ECO:0000256" key="4">
    <source>
        <dbReference type="ARBA" id="ARBA00038168"/>
    </source>
</evidence>
<dbReference type="PRINTS" id="PR00363">
    <property type="entry name" value="CYTOCHROMEB5"/>
</dbReference>
<dbReference type="SMART" id="SM01117">
    <property type="entry name" value="Cyt-b5"/>
    <property type="match status" value="1"/>
</dbReference>
<protein>
    <recommendedName>
        <fullName evidence="6">Cytochrome b5 heme-binding domain-containing protein</fullName>
    </recommendedName>
</protein>
<gene>
    <name evidence="7" type="ORF">g.11939</name>
</gene>
<accession>A0A1B6M393</accession>
<proteinExistence type="inferred from homology"/>
<keyword evidence="3 5" id="KW-0408">Iron</keyword>
<feature type="domain" description="Cytochrome b5 heme-binding" evidence="6">
    <location>
        <begin position="39"/>
        <end position="115"/>
    </location>
</feature>
<dbReference type="InterPro" id="IPR018506">
    <property type="entry name" value="Cyt_B5_heme-BS"/>
</dbReference>
<dbReference type="InterPro" id="IPR050668">
    <property type="entry name" value="Cytochrome_b5"/>
</dbReference>
<sequence>RPSSSVIVIALVNMLSNSQGFLSHSVQLAAKLIAAERILDCFTLEEVSFHDNYHDCWVVLFDKVYDLTEFLNVHPGGEAVILDHAGRDATLTFLSSGHGEMMMAELHKYLVGTLPSHQQLFTKLQRPQ</sequence>
<keyword evidence="2 5" id="KW-0479">Metal-binding</keyword>
<dbReference type="GO" id="GO:0016020">
    <property type="term" value="C:membrane"/>
    <property type="evidence" value="ECO:0007669"/>
    <property type="project" value="TreeGrafter"/>
</dbReference>
<evidence type="ECO:0000256" key="1">
    <source>
        <dbReference type="ARBA" id="ARBA00022617"/>
    </source>
</evidence>
<dbReference type="PANTHER" id="PTHR19359">
    <property type="entry name" value="CYTOCHROME B5"/>
    <property type="match status" value="1"/>
</dbReference>
<evidence type="ECO:0000256" key="3">
    <source>
        <dbReference type="ARBA" id="ARBA00023004"/>
    </source>
</evidence>
<dbReference type="Pfam" id="PF00173">
    <property type="entry name" value="Cyt-b5"/>
    <property type="match status" value="1"/>
</dbReference>
<keyword evidence="1 5" id="KW-0349">Heme</keyword>
<dbReference type="PANTHER" id="PTHR19359:SF41">
    <property type="entry name" value="GEO08203P1"/>
    <property type="match status" value="1"/>
</dbReference>
<evidence type="ECO:0000256" key="2">
    <source>
        <dbReference type="ARBA" id="ARBA00022723"/>
    </source>
</evidence>
<dbReference type="AlphaFoldDB" id="A0A1B6M393"/>
<dbReference type="GO" id="GO:0020037">
    <property type="term" value="F:heme binding"/>
    <property type="evidence" value="ECO:0007669"/>
    <property type="project" value="UniProtKB-UniRule"/>
</dbReference>
<dbReference type="Gene3D" id="3.10.120.10">
    <property type="entry name" value="Cytochrome b5-like heme/steroid binding domain"/>
    <property type="match status" value="1"/>
</dbReference>
<dbReference type="InterPro" id="IPR036400">
    <property type="entry name" value="Cyt_B5-like_heme/steroid_sf"/>
</dbReference>
<evidence type="ECO:0000256" key="5">
    <source>
        <dbReference type="RuleBase" id="RU362121"/>
    </source>
</evidence>
<dbReference type="GO" id="GO:0046872">
    <property type="term" value="F:metal ion binding"/>
    <property type="evidence" value="ECO:0007669"/>
    <property type="project" value="UniProtKB-UniRule"/>
</dbReference>
<dbReference type="SUPFAM" id="SSF55856">
    <property type="entry name" value="Cytochrome b5-like heme/steroid binding domain"/>
    <property type="match status" value="1"/>
</dbReference>
<reference evidence="7" key="1">
    <citation type="submission" date="2015-11" db="EMBL/GenBank/DDBJ databases">
        <title>De novo transcriptome assembly of four potential Pierce s Disease insect vectors from Arizona vineyards.</title>
        <authorList>
            <person name="Tassone E.E."/>
        </authorList>
    </citation>
    <scope>NUCLEOTIDE SEQUENCE</scope>
</reference>